<evidence type="ECO:0000313" key="2">
    <source>
        <dbReference type="Proteomes" id="UP001172083"/>
    </source>
</evidence>
<reference evidence="1" key="1">
    <citation type="submission" date="2023-06" db="EMBL/GenBank/DDBJ databases">
        <title>Genomic of Agaribacillus aureum.</title>
        <authorList>
            <person name="Wang G."/>
        </authorList>
    </citation>
    <scope>NUCLEOTIDE SEQUENCE</scope>
    <source>
        <strain evidence="1">BMA12</strain>
    </source>
</reference>
<dbReference type="SUPFAM" id="SSF51161">
    <property type="entry name" value="Trimeric LpxA-like enzymes"/>
    <property type="match status" value="1"/>
</dbReference>
<organism evidence="1 2">
    <name type="scientific">Agaribacillus aureus</name>
    <dbReference type="NCBI Taxonomy" id="3051825"/>
    <lineage>
        <taxon>Bacteria</taxon>
        <taxon>Pseudomonadati</taxon>
        <taxon>Bacteroidota</taxon>
        <taxon>Cytophagia</taxon>
        <taxon>Cytophagales</taxon>
        <taxon>Splendidivirgaceae</taxon>
        <taxon>Agaribacillus</taxon>
    </lineage>
</organism>
<evidence type="ECO:0008006" key="3">
    <source>
        <dbReference type="Google" id="ProtNLM"/>
    </source>
</evidence>
<dbReference type="Gene3D" id="2.160.10.10">
    <property type="entry name" value="Hexapeptide repeat proteins"/>
    <property type="match status" value="1"/>
</dbReference>
<dbReference type="EMBL" id="JAUJEB010000007">
    <property type="protein sequence ID" value="MDN5215669.1"/>
    <property type="molecule type" value="Genomic_DNA"/>
</dbReference>
<name>A0ABT8LD18_9BACT</name>
<proteinExistence type="predicted"/>
<sequence length="163" mass="18022">MKSKSEIGNRNLIKRSPTPITYGISLLYLGAMTKITASHVIDCTRSIRIGNYSIIAGLSSQLWTHGYFHEANGPGRFRVDGEIIIGNNVYVGSKCVFNLGVKVADSITIGSNSSVSKSLLHKGMYVSQPLRYLESDANTAREKLIKVEVENLIEQVYEKKIDL</sequence>
<accession>A0ABT8LD18</accession>
<dbReference type="Proteomes" id="UP001172083">
    <property type="component" value="Unassembled WGS sequence"/>
</dbReference>
<protein>
    <recommendedName>
        <fullName evidence="3">Acetyltransferase</fullName>
    </recommendedName>
</protein>
<dbReference type="RefSeq" id="WP_346761007.1">
    <property type="nucleotide sequence ID" value="NZ_JAUJEB010000007.1"/>
</dbReference>
<keyword evidence="2" id="KW-1185">Reference proteome</keyword>
<evidence type="ECO:0000313" key="1">
    <source>
        <dbReference type="EMBL" id="MDN5215669.1"/>
    </source>
</evidence>
<gene>
    <name evidence="1" type="ORF">QQ020_26565</name>
</gene>
<comment type="caution">
    <text evidence="1">The sequence shown here is derived from an EMBL/GenBank/DDBJ whole genome shotgun (WGS) entry which is preliminary data.</text>
</comment>
<dbReference type="InterPro" id="IPR011004">
    <property type="entry name" value="Trimer_LpxA-like_sf"/>
</dbReference>